<reference evidence="1" key="1">
    <citation type="submission" date="2021-09" db="EMBL/GenBank/DDBJ databases">
        <authorList>
            <consortium name="Pathogen Informatics"/>
        </authorList>
    </citation>
    <scope>NUCLEOTIDE SEQUENCE</scope>
</reference>
<dbReference type="Proteomes" id="UP000746747">
    <property type="component" value="Unassembled WGS sequence"/>
</dbReference>
<sequence>MCKMMKVLFVGCGIRKGKSASGWNGQMDRLGVIMRSEHLKCVNVAESAKRRKEGIPAIASVKTELAGNGDCHKLTNFSF</sequence>
<evidence type="ECO:0000313" key="2">
    <source>
        <dbReference type="Proteomes" id="UP000746747"/>
    </source>
</evidence>
<proteinExistence type="predicted"/>
<comment type="caution">
    <text evidence="1">The sequence shown here is derived from an EMBL/GenBank/DDBJ whole genome shotgun (WGS) entry which is preliminary data.</text>
</comment>
<accession>A0A8J2Q6E7</accession>
<protein>
    <submittedName>
        <fullName evidence="1">Uncharacterized protein</fullName>
    </submittedName>
</protein>
<gene>
    <name evidence="1" type="ORF">CJOHNSTONI_LOCUS8434</name>
</gene>
<dbReference type="AlphaFoldDB" id="A0A8J2Q6E7"/>
<dbReference type="EMBL" id="CAKAEH010001701">
    <property type="protein sequence ID" value="CAG9538760.1"/>
    <property type="molecule type" value="Genomic_DNA"/>
</dbReference>
<evidence type="ECO:0000313" key="1">
    <source>
        <dbReference type="EMBL" id="CAG9538760.1"/>
    </source>
</evidence>
<name>A0A8J2Q6E7_9BILA</name>
<keyword evidence="2" id="KW-1185">Reference proteome</keyword>
<organism evidence="1 2">
    <name type="scientific">Cercopithifilaria johnstoni</name>
    <dbReference type="NCBI Taxonomy" id="2874296"/>
    <lineage>
        <taxon>Eukaryota</taxon>
        <taxon>Metazoa</taxon>
        <taxon>Ecdysozoa</taxon>
        <taxon>Nematoda</taxon>
        <taxon>Chromadorea</taxon>
        <taxon>Rhabditida</taxon>
        <taxon>Spirurina</taxon>
        <taxon>Spiruromorpha</taxon>
        <taxon>Filarioidea</taxon>
        <taxon>Onchocercidae</taxon>
        <taxon>Cercopithifilaria</taxon>
    </lineage>
</organism>